<feature type="region of interest" description="Disordered" evidence="1">
    <location>
        <begin position="329"/>
        <end position="381"/>
    </location>
</feature>
<feature type="compositionally biased region" description="Basic and acidic residues" evidence="1">
    <location>
        <begin position="357"/>
        <end position="381"/>
    </location>
</feature>
<evidence type="ECO:0000256" key="1">
    <source>
        <dbReference type="SAM" id="MobiDB-lite"/>
    </source>
</evidence>
<evidence type="ECO:0000313" key="2">
    <source>
        <dbReference type="EMBL" id="PFX12655.1"/>
    </source>
</evidence>
<proteinExistence type="predicted"/>
<gene>
    <name evidence="2" type="ORF">AWC38_SpisGene23343</name>
</gene>
<comment type="caution">
    <text evidence="2">The sequence shown here is derived from an EMBL/GenBank/DDBJ whole genome shotgun (WGS) entry which is preliminary data.</text>
</comment>
<sequence length="1851" mass="211193">MASATSKRQVKAPSLPMGFVYNLPSLNRLLHSASSVTTSLQVNLTPPRVSPTSMPENSQHLELLKLQIEKQRLEILVLELEAQAKARSLSSPSSGKLAAIPLLDTVRSGQLDHNTHITDPQERPHLHVPFGLARKKFKDLTTSEFVYGSLDIVNSEPPEKQAVMMRHLLSLMRLASKYNWPAVLLYDRRVPVGCFNSCNVVHHCPPSVFRQLVRISLQNFNNAIIITDQIATALLISTNCLLTFFFNLSIGLKEQAHQYGIGAFSLKLFRMAKSPAGKCENFAIVTDGQWQLELPNLISDESSSELNVHIIQEVTNWTGKPVVLLKAPATSDKSKQKSMNDTEKKGDESKVRRKRKSREEAKEDENLAKRIMTDIERNERQQGDLQKFQDGAGQNLGTIQKKLKNRIFFSALKDLSGSVALSEVQIKCGICSKSYACCHTDRTFNGKVSYFKANHFDKCLGRKNKNDATLKSQGRMDAFLMKASNSILSKQKAGYIANNEADMSKEDFDSADATLEENEYKDELFPDALDSDYDKGCLTGPQGSVLDISIKEDNPNYDAPVVSDDTDASSAGSETESEDSKFISCPIVPIPYQHELDQVPQNNFQSLRNELATKMSLKIDCAWARVFLRETKSLSKTERIPGEGNTKFAARLLQDRFKIFNEHFQEYPGLHIKREDFMRHYRTIDEKFYNWRSKTEKEAYLTAFSSMNWNEGKVISKEGKKDHSLTSCQACLLFNSQLQSTFPISKFCRGARKGPLTELNTNVKRQCQREPKVTKRKLKSIGEAIYATYNEKCQENFQKSLSDILVLVPEADLQKKPSPAEKKTRKRNERRQTKKELETKMSQNDSAVHLSLRQSYSSRQIQRMALSFETFEEAEERAKTTPPKVRERSHTASLANIEGKLDQLLADVESWPDGPPNWSEKARMYNIKTKGSDSTPGNGGQLVKAFLNSNKVDITRFKPPSEVHLTSEDGLTGFRVRRAMRKQKGGEISVPVMQSNKQLKQSIHEGIESGKFNIGEPVIEREITKLAINAQGEIEQKKCHLQARKIPFQDIRKEALIKNKDLLRIKNDAFYEELSESEIRAELEKISEDIRGTHDEIKQRLKSFQRKRHWLIWHDHSTLSNYGHMLFCVREMYDPAIHFSDAEARVQYGKDVDVQVTVERPYLYMLGQSSSSIEDQIKFVPARHDDLVNLTQKVKTEEDVEVEDEMRFMNGDNPAANFECGNQHGGHYGCPGCDGHLSMCHDLDYMAQRKYRTLTERQQLVLAGRKGKEAKQLLNPFKDLKVNELRAEIEARGLGDSDKTKPQLAKILNEELGGATRIPALLFGDESVSVESLNLQSYEVLCFEALHCSMNHIKNILEEIPHHISDIDTLIKLKEILAVQLNKEKKRGVDYRKTLIYLTIALYQTTTHDVRALLATLCEMVEIFYAQDRKRSPKLILRLHNLCWRHAILCRKVMTPTRALTSRKLFGIYFHACVSHSAFLLRLASHRSTNAEMFERLFEELTDITRKTWNNRVESLVSNAVLHMQAEKTSGGNTAVTCIIRQEKEISNISKALPKLGNTVLPKDVINTHARHWEAHLQSIADFLVPGEGVWWREIEDEDCIEFFDGPEEIEFREQGPSLHHFRSSNIRMEKIFLQHCWEECIQSRIKIPATRIPNEENHNGEECMQQNLPVQDQSFESDGECEEEAEDTTLLIDEEESTENLENNQILEPQQLSETVQNETGEPLAKKPKLSEDFLPSSKTAKALSEILGTTKDVILYEKLKKNATKNSSSRYHKEHFLNHLAQIQVQVLKKYKDINEAITEWSANFKKVFKKNPTEKHMKKDPVIAKTWRKNKVATELLKIWKITIHLPK</sequence>
<feature type="region of interest" description="Disordered" evidence="1">
    <location>
        <begin position="815"/>
        <end position="843"/>
    </location>
</feature>
<dbReference type="OrthoDB" id="6007597at2759"/>
<feature type="region of interest" description="Disordered" evidence="1">
    <location>
        <begin position="556"/>
        <end position="579"/>
    </location>
</feature>
<feature type="compositionally biased region" description="Basic and acidic residues" evidence="1">
    <location>
        <begin position="332"/>
        <end position="350"/>
    </location>
</feature>
<dbReference type="EMBL" id="LSMT01001242">
    <property type="protein sequence ID" value="PFX12655.1"/>
    <property type="molecule type" value="Genomic_DNA"/>
</dbReference>
<organism evidence="2 3">
    <name type="scientific">Stylophora pistillata</name>
    <name type="common">Smooth cauliflower coral</name>
    <dbReference type="NCBI Taxonomy" id="50429"/>
    <lineage>
        <taxon>Eukaryota</taxon>
        <taxon>Metazoa</taxon>
        <taxon>Cnidaria</taxon>
        <taxon>Anthozoa</taxon>
        <taxon>Hexacorallia</taxon>
        <taxon>Scleractinia</taxon>
        <taxon>Astrocoeniina</taxon>
        <taxon>Pocilloporidae</taxon>
        <taxon>Stylophora</taxon>
    </lineage>
</organism>
<reference evidence="3" key="1">
    <citation type="journal article" date="2017" name="bioRxiv">
        <title>Comparative analysis of the genomes of Stylophora pistillata and Acropora digitifera provides evidence for extensive differences between species of corals.</title>
        <authorList>
            <person name="Voolstra C.R."/>
            <person name="Li Y."/>
            <person name="Liew Y.J."/>
            <person name="Baumgarten S."/>
            <person name="Zoccola D."/>
            <person name="Flot J.-F."/>
            <person name="Tambutte S."/>
            <person name="Allemand D."/>
            <person name="Aranda M."/>
        </authorList>
    </citation>
    <scope>NUCLEOTIDE SEQUENCE [LARGE SCALE GENOMIC DNA]</scope>
</reference>
<name>A0A2B4R8Q2_STYPI</name>
<evidence type="ECO:0000313" key="3">
    <source>
        <dbReference type="Proteomes" id="UP000225706"/>
    </source>
</evidence>
<feature type="compositionally biased region" description="Basic and acidic residues" evidence="1">
    <location>
        <begin position="830"/>
        <end position="839"/>
    </location>
</feature>
<protein>
    <submittedName>
        <fullName evidence="2">Uncharacterized protein</fullName>
    </submittedName>
</protein>
<keyword evidence="3" id="KW-1185">Reference proteome</keyword>
<dbReference type="Proteomes" id="UP000225706">
    <property type="component" value="Unassembled WGS sequence"/>
</dbReference>
<accession>A0A2B4R8Q2</accession>